<dbReference type="SUPFAM" id="SSF51569">
    <property type="entry name" value="Aldolase"/>
    <property type="match status" value="1"/>
</dbReference>
<evidence type="ECO:0000256" key="3">
    <source>
        <dbReference type="RuleBase" id="RU003523"/>
    </source>
</evidence>
<proteinExistence type="inferred from homology"/>
<dbReference type="PROSITE" id="PS50991">
    <property type="entry name" value="PYR_CT"/>
    <property type="match status" value="1"/>
</dbReference>
<dbReference type="PROSITE" id="PS00815">
    <property type="entry name" value="AIPM_HOMOCIT_SYNTH_1"/>
    <property type="match status" value="1"/>
</dbReference>
<dbReference type="InterPro" id="IPR002034">
    <property type="entry name" value="AIPM/Hcit_synth_CS"/>
</dbReference>
<dbReference type="GO" id="GO:0019752">
    <property type="term" value="P:carboxylic acid metabolic process"/>
    <property type="evidence" value="ECO:0007669"/>
    <property type="project" value="InterPro"/>
</dbReference>
<dbReference type="GO" id="GO:0046912">
    <property type="term" value="F:acyltransferase activity, acyl groups converted into alkyl on transfer"/>
    <property type="evidence" value="ECO:0007669"/>
    <property type="project" value="InterPro"/>
</dbReference>
<comment type="similarity">
    <text evidence="1 3">Belongs to the alpha-IPM synthase/homocitrate synthase family.</text>
</comment>
<accession>A0A932I0M6</accession>
<dbReference type="InterPro" id="IPR000891">
    <property type="entry name" value="PYR_CT"/>
</dbReference>
<evidence type="ECO:0000313" key="5">
    <source>
        <dbReference type="EMBL" id="MBI3127099.1"/>
    </source>
</evidence>
<keyword evidence="5" id="KW-0670">Pyruvate</keyword>
<organism evidence="5 6">
    <name type="scientific">Tectimicrobiota bacterium</name>
    <dbReference type="NCBI Taxonomy" id="2528274"/>
    <lineage>
        <taxon>Bacteria</taxon>
        <taxon>Pseudomonadati</taxon>
        <taxon>Nitrospinota/Tectimicrobiota group</taxon>
        <taxon>Candidatus Tectimicrobiota</taxon>
    </lineage>
</organism>
<protein>
    <submittedName>
        <fullName evidence="5">Pyruvate carboxyltransferase</fullName>
    </submittedName>
</protein>
<dbReference type="EMBL" id="JACPUR010000015">
    <property type="protein sequence ID" value="MBI3127099.1"/>
    <property type="molecule type" value="Genomic_DNA"/>
</dbReference>
<dbReference type="Pfam" id="PF00682">
    <property type="entry name" value="HMGL-like"/>
    <property type="match status" value="1"/>
</dbReference>
<evidence type="ECO:0000313" key="6">
    <source>
        <dbReference type="Proteomes" id="UP000782312"/>
    </source>
</evidence>
<dbReference type="PANTHER" id="PTHR42880:SF1">
    <property type="entry name" value="ISOPROPYLMALATE_HOMOCITRATE_CITRAMALATE SYNTHASE FAMILY PROTEIN"/>
    <property type="match status" value="1"/>
</dbReference>
<feature type="domain" description="Pyruvate carboxyltransferase" evidence="4">
    <location>
        <begin position="31"/>
        <end position="286"/>
    </location>
</feature>
<evidence type="ECO:0000256" key="2">
    <source>
        <dbReference type="ARBA" id="ARBA00022679"/>
    </source>
</evidence>
<dbReference type="Gene3D" id="3.20.20.70">
    <property type="entry name" value="Aldolase class I"/>
    <property type="match status" value="1"/>
</dbReference>
<dbReference type="CDD" id="cd03174">
    <property type="entry name" value="DRE_TIM_metallolyase"/>
    <property type="match status" value="1"/>
</dbReference>
<comment type="caution">
    <text evidence="5">The sequence shown here is derived from an EMBL/GenBank/DDBJ whole genome shotgun (WGS) entry which is preliminary data.</text>
</comment>
<gene>
    <name evidence="5" type="ORF">HYZ11_05810</name>
</gene>
<dbReference type="Proteomes" id="UP000782312">
    <property type="component" value="Unassembled WGS sequence"/>
</dbReference>
<dbReference type="AlphaFoldDB" id="A0A932I0M6"/>
<dbReference type="PANTHER" id="PTHR42880">
    <property type="entry name" value="HOMOCITRATE SYNTHASE"/>
    <property type="match status" value="1"/>
</dbReference>
<dbReference type="PROSITE" id="PS00816">
    <property type="entry name" value="AIPM_HOMOCIT_SYNTH_2"/>
    <property type="match status" value="1"/>
</dbReference>
<evidence type="ECO:0000259" key="4">
    <source>
        <dbReference type="PROSITE" id="PS50991"/>
    </source>
</evidence>
<name>A0A932I0M6_UNCTE</name>
<reference evidence="5" key="1">
    <citation type="submission" date="2020-07" db="EMBL/GenBank/DDBJ databases">
        <title>Huge and variable diversity of episymbiotic CPR bacteria and DPANN archaea in groundwater ecosystems.</title>
        <authorList>
            <person name="He C.Y."/>
            <person name="Keren R."/>
            <person name="Whittaker M."/>
            <person name="Farag I.F."/>
            <person name="Doudna J."/>
            <person name="Cate J.H.D."/>
            <person name="Banfield J.F."/>
        </authorList>
    </citation>
    <scope>NUCLEOTIDE SEQUENCE</scope>
    <source>
        <strain evidence="5">NC_groundwater_763_Ag_S-0.2um_68_21</strain>
    </source>
</reference>
<evidence type="ECO:0000256" key="1">
    <source>
        <dbReference type="ARBA" id="ARBA00006154"/>
    </source>
</evidence>
<keyword evidence="2 3" id="KW-0808">Transferase</keyword>
<sequence>MAEPWNTDMWFTSPWNFEKEVRAGIKFDSSPKLHDVSLRDGEQQAGIVFNKDDKIRIAEALAEVGVHRIEAGMPVVSKSDEQAIREIVKRLEGSKTQVFSFARCMADDVKRSADTGVKGVVMEVPSSTHMIERAYKWELAKAIDTSVKATLVAKENGLYTVFFPIDFSRAPLDWVLGLLKKVATEGHMDALAIVDTFGVLAPHTVPFLIRKMREAFPTEPFEPHFHDDYGMGVANTLMAMAAGCQVAHTSVSGIGERAGNCAYEERVLAMKTMYGVDMGLKTQKFTEVSRLVQKLAKIQMAPNRCVVGENLYDIESGIIVSWLRNCEKQFPTELVPFRAGLVGQREPNPVIGKGSGIDSVNWFLDRLGIKATEEEKMALLMDVKEKSLKEKRLLSLDEFKELAGVKK</sequence>
<dbReference type="InterPro" id="IPR013785">
    <property type="entry name" value="Aldolase_TIM"/>
</dbReference>